<name>A0A6P8HVQ8_ACTTE</name>
<gene>
    <name evidence="2" type="primary">LOC116293394</name>
</gene>
<dbReference type="KEGG" id="aten:116293394"/>
<dbReference type="InterPro" id="IPR013783">
    <property type="entry name" value="Ig-like_fold"/>
</dbReference>
<protein>
    <submittedName>
        <fullName evidence="2">Uncharacterized protein LOC116293394</fullName>
    </submittedName>
</protein>
<dbReference type="RefSeq" id="XP_031556677.1">
    <property type="nucleotide sequence ID" value="XM_031700817.1"/>
</dbReference>
<sequence>MVSKKKSYLTKIVFRVSLTLFEIVQQENSIKGPTHIKGYIGEDASFMWNTTDQKKILSASWGIRKGTIPDPQFISVNSYNGRMTKNKDIGDTLKRRVEFLGNLTIGRAWFVLKNLTINDTNEYIASISDDESSDLPHYVRLVVAEKEKGKPFTFMGVI</sequence>
<dbReference type="GeneID" id="116293394"/>
<evidence type="ECO:0000313" key="1">
    <source>
        <dbReference type="Proteomes" id="UP000515163"/>
    </source>
</evidence>
<dbReference type="OrthoDB" id="10579340at2759"/>
<dbReference type="AlphaFoldDB" id="A0A6P8HVQ8"/>
<dbReference type="Proteomes" id="UP000515163">
    <property type="component" value="Unplaced"/>
</dbReference>
<evidence type="ECO:0000313" key="2">
    <source>
        <dbReference type="RefSeq" id="XP_031556677.1"/>
    </source>
</evidence>
<dbReference type="InParanoid" id="A0A6P8HVQ8"/>
<reference evidence="2" key="1">
    <citation type="submission" date="2025-08" db="UniProtKB">
        <authorList>
            <consortium name="RefSeq"/>
        </authorList>
    </citation>
    <scope>IDENTIFICATION</scope>
    <source>
        <tissue evidence="2">Tentacle</tissue>
    </source>
</reference>
<proteinExistence type="predicted"/>
<organism evidence="1 2">
    <name type="scientific">Actinia tenebrosa</name>
    <name type="common">Australian red waratah sea anemone</name>
    <dbReference type="NCBI Taxonomy" id="6105"/>
    <lineage>
        <taxon>Eukaryota</taxon>
        <taxon>Metazoa</taxon>
        <taxon>Cnidaria</taxon>
        <taxon>Anthozoa</taxon>
        <taxon>Hexacorallia</taxon>
        <taxon>Actiniaria</taxon>
        <taxon>Actiniidae</taxon>
        <taxon>Actinia</taxon>
    </lineage>
</organism>
<dbReference type="Gene3D" id="2.60.40.10">
    <property type="entry name" value="Immunoglobulins"/>
    <property type="match status" value="1"/>
</dbReference>
<accession>A0A6P8HVQ8</accession>
<keyword evidence="1" id="KW-1185">Reference proteome</keyword>